<feature type="domain" description="Nudix hydrolase" evidence="4">
    <location>
        <begin position="194"/>
        <end position="357"/>
    </location>
</feature>
<dbReference type="SUPFAM" id="SSF55811">
    <property type="entry name" value="Nudix"/>
    <property type="match status" value="1"/>
</dbReference>
<dbReference type="GO" id="GO:0051287">
    <property type="term" value="F:NAD binding"/>
    <property type="evidence" value="ECO:0007669"/>
    <property type="project" value="TreeGrafter"/>
</dbReference>
<dbReference type="InterPro" id="IPR040618">
    <property type="entry name" value="Pre-Nudix"/>
</dbReference>
<evidence type="ECO:0000259" key="4">
    <source>
        <dbReference type="PROSITE" id="PS51462"/>
    </source>
</evidence>
<dbReference type="InterPro" id="IPR000086">
    <property type="entry name" value="NUDIX_hydrolase_dom"/>
</dbReference>
<dbReference type="Gene3D" id="3.90.79.10">
    <property type="entry name" value="Nucleoside Triphosphate Pyrophosphohydrolase"/>
    <property type="match status" value="1"/>
</dbReference>
<evidence type="ECO:0000313" key="5">
    <source>
        <dbReference type="EMBL" id="PIA28694.1"/>
    </source>
</evidence>
<name>A0A2G5CBQ5_AQUCA</name>
<organism evidence="5 6">
    <name type="scientific">Aquilegia coerulea</name>
    <name type="common">Rocky mountain columbine</name>
    <dbReference type="NCBI Taxonomy" id="218851"/>
    <lineage>
        <taxon>Eukaryota</taxon>
        <taxon>Viridiplantae</taxon>
        <taxon>Streptophyta</taxon>
        <taxon>Embryophyta</taxon>
        <taxon>Tracheophyta</taxon>
        <taxon>Spermatophyta</taxon>
        <taxon>Magnoliopsida</taxon>
        <taxon>Ranunculales</taxon>
        <taxon>Ranunculaceae</taxon>
        <taxon>Thalictroideae</taxon>
        <taxon>Aquilegia</taxon>
    </lineage>
</organism>
<evidence type="ECO:0000256" key="3">
    <source>
        <dbReference type="ARBA" id="ARBA00022801"/>
    </source>
</evidence>
<sequence>MECKLFCTKKSMSVSEIVCLGKTMSNSFDRWTGGGSNGVELARQFCSCRGVSLKASYSTTRKSKSSMEWIGQNKFAVESNSTNWIIGTNGVISSSSLGECYLLDATEDNYEGIIVDPERLPSNPNTFASRLQSSLASWISKGKKGIWLKLPVERSELVPIAVKEGFQYHHAEREYIMMTYWIPQEPSMLPANATHQVGVGGFVINDNNEVLVVQEKHCTPACAGLWKLPTGFILESEEIFTGVVREVKEETGIDTEFVEVVAFRHALRVAFEKSDLLFICMLRPLSTQIKVDDLEIKDAKFSLVECMSERTSSSSPSSQEISASDISVSSILQWMPLTEFLKQPHIRGDRMFKKIIDICIARLGKRYCGLSSHRVTSKFDGKSSTLYYNVVEPEDNCPGS</sequence>
<dbReference type="GO" id="GO:0035529">
    <property type="term" value="F:NADH pyrophosphatase activity"/>
    <property type="evidence" value="ECO:0007669"/>
    <property type="project" value="TreeGrafter"/>
</dbReference>
<protein>
    <recommendedName>
        <fullName evidence="4">Nudix hydrolase domain-containing protein</fullName>
    </recommendedName>
</protein>
<dbReference type="GO" id="GO:0046872">
    <property type="term" value="F:metal ion binding"/>
    <property type="evidence" value="ECO:0007669"/>
    <property type="project" value="UniProtKB-KW"/>
</dbReference>
<accession>A0A2G5CBQ5</accession>
<dbReference type="InterPro" id="IPR003293">
    <property type="entry name" value="Nudix_hydrolase6-like"/>
</dbReference>
<comment type="similarity">
    <text evidence="1">Belongs to the Nudix hydrolase family.</text>
</comment>
<dbReference type="PROSITE" id="PS51462">
    <property type="entry name" value="NUDIX"/>
    <property type="match status" value="1"/>
</dbReference>
<reference evidence="5 6" key="1">
    <citation type="submission" date="2017-09" db="EMBL/GenBank/DDBJ databases">
        <title>WGS assembly of Aquilegia coerulea Goldsmith.</title>
        <authorList>
            <person name="Hodges S."/>
            <person name="Kramer E."/>
            <person name="Nordborg M."/>
            <person name="Tomkins J."/>
            <person name="Borevitz J."/>
            <person name="Derieg N."/>
            <person name="Yan J."/>
            <person name="Mihaltcheva S."/>
            <person name="Hayes R.D."/>
            <person name="Rokhsar D."/>
        </authorList>
    </citation>
    <scope>NUCLEOTIDE SEQUENCE [LARGE SCALE GENOMIC DNA]</scope>
    <source>
        <strain evidence="6">cv. Goldsmith</strain>
    </source>
</reference>
<gene>
    <name evidence="5" type="ORF">AQUCO_06700014v1</name>
</gene>
<evidence type="ECO:0000313" key="6">
    <source>
        <dbReference type="Proteomes" id="UP000230069"/>
    </source>
</evidence>
<dbReference type="InParanoid" id="A0A2G5CBQ5"/>
<dbReference type="CDD" id="cd04670">
    <property type="entry name" value="NUDIX_ASFGF2_Nudt6"/>
    <property type="match status" value="1"/>
</dbReference>
<keyword evidence="2" id="KW-0479">Metal-binding</keyword>
<dbReference type="AlphaFoldDB" id="A0A2G5CBQ5"/>
<dbReference type="PROSITE" id="PS00893">
    <property type="entry name" value="NUDIX_BOX"/>
    <property type="match status" value="1"/>
</dbReference>
<dbReference type="Proteomes" id="UP000230069">
    <property type="component" value="Unassembled WGS sequence"/>
</dbReference>
<dbReference type="PANTHER" id="PTHR13994:SF13">
    <property type="entry name" value="FI03680P"/>
    <property type="match status" value="1"/>
</dbReference>
<dbReference type="Pfam" id="PF18290">
    <property type="entry name" value="Nudix_hydro"/>
    <property type="match status" value="1"/>
</dbReference>
<keyword evidence="3" id="KW-0378">Hydrolase</keyword>
<dbReference type="InterPro" id="IPR020084">
    <property type="entry name" value="NUDIX_hydrolase_CS"/>
</dbReference>
<dbReference type="OrthoDB" id="447842at2759"/>
<keyword evidence="6" id="KW-1185">Reference proteome</keyword>
<dbReference type="PRINTS" id="PR01356">
    <property type="entry name" value="GFGPROTEIN"/>
</dbReference>
<dbReference type="Gene3D" id="3.40.630.30">
    <property type="match status" value="1"/>
</dbReference>
<dbReference type="FunCoup" id="A0A2G5CBQ5">
    <property type="interactions" value="311"/>
</dbReference>
<dbReference type="EMBL" id="KZ305084">
    <property type="protein sequence ID" value="PIA28694.1"/>
    <property type="molecule type" value="Genomic_DNA"/>
</dbReference>
<dbReference type="InterPro" id="IPR015797">
    <property type="entry name" value="NUDIX_hydrolase-like_dom_sf"/>
</dbReference>
<evidence type="ECO:0000256" key="1">
    <source>
        <dbReference type="ARBA" id="ARBA00005582"/>
    </source>
</evidence>
<dbReference type="GO" id="GO:0047631">
    <property type="term" value="F:ADP-ribose diphosphatase activity"/>
    <property type="evidence" value="ECO:0007669"/>
    <property type="project" value="TreeGrafter"/>
</dbReference>
<evidence type="ECO:0000256" key="2">
    <source>
        <dbReference type="ARBA" id="ARBA00022723"/>
    </source>
</evidence>
<dbReference type="FunFam" id="3.40.630.30:FF:000016">
    <property type="entry name" value="nudix hydrolase 2"/>
    <property type="match status" value="1"/>
</dbReference>
<proteinExistence type="inferred from homology"/>
<dbReference type="Pfam" id="PF00293">
    <property type="entry name" value="NUDIX"/>
    <property type="match status" value="1"/>
</dbReference>
<dbReference type="PANTHER" id="PTHR13994">
    <property type="entry name" value="NUDIX HYDROLASE RELATED"/>
    <property type="match status" value="1"/>
</dbReference>
<dbReference type="FunFam" id="3.90.79.10:FF:000015">
    <property type="entry name" value="Nudix hydrolase 8"/>
    <property type="match status" value="1"/>
</dbReference>